<dbReference type="InterPro" id="IPR001107">
    <property type="entry name" value="Band_7"/>
</dbReference>
<feature type="non-terminal residue" evidence="2">
    <location>
        <position position="1"/>
    </location>
</feature>
<comment type="caution">
    <text evidence="2">The sequence shown here is derived from an EMBL/GenBank/DDBJ whole genome shotgun (WGS) entry which is preliminary data.</text>
</comment>
<dbReference type="AlphaFoldDB" id="X0V4Y8"/>
<dbReference type="PANTHER" id="PTHR42911">
    <property type="entry name" value="MODULATOR OF FTSH PROTEASE HFLC"/>
    <property type="match status" value="1"/>
</dbReference>
<organism evidence="2">
    <name type="scientific">marine sediment metagenome</name>
    <dbReference type="NCBI Taxonomy" id="412755"/>
    <lineage>
        <taxon>unclassified sequences</taxon>
        <taxon>metagenomes</taxon>
        <taxon>ecological metagenomes</taxon>
    </lineage>
</organism>
<accession>X0V4Y8</accession>
<proteinExistence type="predicted"/>
<dbReference type="Pfam" id="PF01145">
    <property type="entry name" value="Band_7"/>
    <property type="match status" value="1"/>
</dbReference>
<gene>
    <name evidence="2" type="ORF">S01H1_38751</name>
</gene>
<dbReference type="SUPFAM" id="SSF117892">
    <property type="entry name" value="Band 7/SPFH domain"/>
    <property type="match status" value="1"/>
</dbReference>
<dbReference type="InterPro" id="IPR036013">
    <property type="entry name" value="Band_7/SPFH_dom_sf"/>
</dbReference>
<dbReference type="EMBL" id="BARS01024408">
    <property type="protein sequence ID" value="GAG07538.1"/>
    <property type="molecule type" value="Genomic_DNA"/>
</dbReference>
<sequence length="218" mass="24419">AVPIIVNTYVVWKIAQPLKFFNAVGTIREAESKLRSQISDTQNRIIGKHEFGEFVNSDSTKIKIKEIEDEMLADLQQAVSDNYGIEAAILGIKQLKISEDVSKDVFSRMRAERNRRTEATIAQGNAEATRIKTDADYKKTELLAAAQARAKAIRAQGDAEAAKYYKMLEAHPELAMFLRGIETLKAVLKERATIVLPADTEPFKLLKEIPDLESGRKK</sequence>
<evidence type="ECO:0000313" key="2">
    <source>
        <dbReference type="EMBL" id="GAG07538.1"/>
    </source>
</evidence>
<protein>
    <recommendedName>
        <fullName evidence="1">Band 7 domain-containing protein</fullName>
    </recommendedName>
</protein>
<dbReference type="PANTHER" id="PTHR42911:SF1">
    <property type="entry name" value="MODULATOR OF FTSH PROTEASE HFLC"/>
    <property type="match status" value="1"/>
</dbReference>
<name>X0V4Y8_9ZZZZ</name>
<evidence type="ECO:0000259" key="1">
    <source>
        <dbReference type="Pfam" id="PF01145"/>
    </source>
</evidence>
<feature type="domain" description="Band 7" evidence="1">
    <location>
        <begin position="2"/>
        <end position="126"/>
    </location>
</feature>
<reference evidence="2" key="1">
    <citation type="journal article" date="2014" name="Front. Microbiol.">
        <title>High frequency of phylogenetically diverse reductive dehalogenase-homologous genes in deep subseafloor sedimentary metagenomes.</title>
        <authorList>
            <person name="Kawai M."/>
            <person name="Futagami T."/>
            <person name="Toyoda A."/>
            <person name="Takaki Y."/>
            <person name="Nishi S."/>
            <person name="Hori S."/>
            <person name="Arai W."/>
            <person name="Tsubouchi T."/>
            <person name="Morono Y."/>
            <person name="Uchiyama I."/>
            <person name="Ito T."/>
            <person name="Fujiyama A."/>
            <person name="Inagaki F."/>
            <person name="Takami H."/>
        </authorList>
    </citation>
    <scope>NUCLEOTIDE SEQUENCE</scope>
    <source>
        <strain evidence="2">Expedition CK06-06</strain>
    </source>
</reference>
<dbReference type="Gene3D" id="3.30.479.30">
    <property type="entry name" value="Band 7 domain"/>
    <property type="match status" value="1"/>
</dbReference>